<comment type="caution">
    <text evidence="1">The sequence shown here is derived from an EMBL/GenBank/DDBJ whole genome shotgun (WGS) entry which is preliminary data.</text>
</comment>
<dbReference type="Proteomes" id="UP000004508">
    <property type="component" value="Unassembled WGS sequence"/>
</dbReference>
<organism evidence="1 2">
    <name type="scientific">Ktedonobacter racemifer DSM 44963</name>
    <dbReference type="NCBI Taxonomy" id="485913"/>
    <lineage>
        <taxon>Bacteria</taxon>
        <taxon>Bacillati</taxon>
        <taxon>Chloroflexota</taxon>
        <taxon>Ktedonobacteria</taxon>
        <taxon>Ktedonobacterales</taxon>
        <taxon>Ktedonobacteraceae</taxon>
        <taxon>Ktedonobacter</taxon>
    </lineage>
</organism>
<dbReference type="InParanoid" id="D6U5Q3"/>
<accession>D6U5Q3</accession>
<evidence type="ECO:0000313" key="1">
    <source>
        <dbReference type="EMBL" id="EFH80314.1"/>
    </source>
</evidence>
<proteinExistence type="predicted"/>
<evidence type="ECO:0000313" key="2">
    <source>
        <dbReference type="Proteomes" id="UP000004508"/>
    </source>
</evidence>
<reference evidence="1 2" key="1">
    <citation type="journal article" date="2011" name="Stand. Genomic Sci.">
        <title>Non-contiguous finished genome sequence and contextual data of the filamentous soil bacterium Ktedonobacter racemifer type strain (SOSP1-21).</title>
        <authorList>
            <person name="Chang Y.J."/>
            <person name="Land M."/>
            <person name="Hauser L."/>
            <person name="Chertkov O."/>
            <person name="Del Rio T.G."/>
            <person name="Nolan M."/>
            <person name="Copeland A."/>
            <person name="Tice H."/>
            <person name="Cheng J.F."/>
            <person name="Lucas S."/>
            <person name="Han C."/>
            <person name="Goodwin L."/>
            <person name="Pitluck S."/>
            <person name="Ivanova N."/>
            <person name="Ovchinikova G."/>
            <person name="Pati A."/>
            <person name="Chen A."/>
            <person name="Palaniappan K."/>
            <person name="Mavromatis K."/>
            <person name="Liolios K."/>
            <person name="Brettin T."/>
            <person name="Fiebig A."/>
            <person name="Rohde M."/>
            <person name="Abt B."/>
            <person name="Goker M."/>
            <person name="Detter J.C."/>
            <person name="Woyke T."/>
            <person name="Bristow J."/>
            <person name="Eisen J.A."/>
            <person name="Markowitz V."/>
            <person name="Hugenholtz P."/>
            <person name="Kyrpides N.C."/>
            <person name="Klenk H.P."/>
            <person name="Lapidus A."/>
        </authorList>
    </citation>
    <scope>NUCLEOTIDE SEQUENCE [LARGE SCALE GENOMIC DNA]</scope>
    <source>
        <strain evidence="2">DSM 44963</strain>
    </source>
</reference>
<sequence>MKKRIVNACFTAHLVIQFSPTKQNDLHRGYRKGSRQ</sequence>
<keyword evidence="2" id="KW-1185">Reference proteome</keyword>
<protein>
    <submittedName>
        <fullName evidence="1">Uncharacterized protein</fullName>
    </submittedName>
</protein>
<name>D6U5Q3_KTERA</name>
<gene>
    <name evidence="1" type="ORF">Krac_0904</name>
</gene>
<dbReference type="EMBL" id="ADVG01000005">
    <property type="protein sequence ID" value="EFH80314.1"/>
    <property type="molecule type" value="Genomic_DNA"/>
</dbReference>
<dbReference type="AlphaFoldDB" id="D6U5Q3"/>